<accession>A0AAV7PFX8</accession>
<comment type="caution">
    <text evidence="2">The sequence shown here is derived from an EMBL/GenBank/DDBJ whole genome shotgun (WGS) entry which is preliminary data.</text>
</comment>
<dbReference type="EMBL" id="JANPWB010000011">
    <property type="protein sequence ID" value="KAJ1127163.1"/>
    <property type="molecule type" value="Genomic_DNA"/>
</dbReference>
<keyword evidence="3" id="KW-1185">Reference proteome</keyword>
<keyword evidence="1" id="KW-0175">Coiled coil</keyword>
<name>A0AAV7PFX8_PLEWA</name>
<gene>
    <name evidence="2" type="ORF">NDU88_005566</name>
</gene>
<dbReference type="Proteomes" id="UP001066276">
    <property type="component" value="Chromosome 7"/>
</dbReference>
<dbReference type="AlphaFoldDB" id="A0AAV7PFX8"/>
<evidence type="ECO:0000313" key="3">
    <source>
        <dbReference type="Proteomes" id="UP001066276"/>
    </source>
</evidence>
<evidence type="ECO:0000313" key="2">
    <source>
        <dbReference type="EMBL" id="KAJ1127163.1"/>
    </source>
</evidence>
<organism evidence="2 3">
    <name type="scientific">Pleurodeles waltl</name>
    <name type="common">Iberian ribbed newt</name>
    <dbReference type="NCBI Taxonomy" id="8319"/>
    <lineage>
        <taxon>Eukaryota</taxon>
        <taxon>Metazoa</taxon>
        <taxon>Chordata</taxon>
        <taxon>Craniata</taxon>
        <taxon>Vertebrata</taxon>
        <taxon>Euteleostomi</taxon>
        <taxon>Amphibia</taxon>
        <taxon>Batrachia</taxon>
        <taxon>Caudata</taxon>
        <taxon>Salamandroidea</taxon>
        <taxon>Salamandridae</taxon>
        <taxon>Pleurodelinae</taxon>
        <taxon>Pleurodeles</taxon>
    </lineage>
</organism>
<feature type="coiled-coil region" evidence="1">
    <location>
        <begin position="65"/>
        <end position="92"/>
    </location>
</feature>
<proteinExistence type="predicted"/>
<protein>
    <submittedName>
        <fullName evidence="2">Uncharacterized protein</fullName>
    </submittedName>
</protein>
<evidence type="ECO:0000256" key="1">
    <source>
        <dbReference type="SAM" id="Coils"/>
    </source>
</evidence>
<sequence length="260" mass="29535">MPALPFSWRFPPFSLLDSVFPGELATTITDFFQINKGSVANVGIVWETFNVYIRGITIAKHAGVLRSIRGRLHLLEREISQLEQDHQVTADAHILGHINNKIQEFQEMALSEVQHLGKYATARLYGEGDRPGGVLAGLIRPNRDKNTITVIKAGDGSELRDPERIADKFRDYYQSLYTSRVDTDLEALMDYLIHITMPQLTDADREALWKPLTLSEMAMALGGWPKRFLMKGTINKVWAYHYKGHENNRFKACATGEEQM</sequence>
<reference evidence="2" key="1">
    <citation type="journal article" date="2022" name="bioRxiv">
        <title>Sequencing and chromosome-scale assembly of the giantPleurodeles waltlgenome.</title>
        <authorList>
            <person name="Brown T."/>
            <person name="Elewa A."/>
            <person name="Iarovenko S."/>
            <person name="Subramanian E."/>
            <person name="Araus A.J."/>
            <person name="Petzold A."/>
            <person name="Susuki M."/>
            <person name="Suzuki K.-i.T."/>
            <person name="Hayashi T."/>
            <person name="Toyoda A."/>
            <person name="Oliveira C."/>
            <person name="Osipova E."/>
            <person name="Leigh N.D."/>
            <person name="Simon A."/>
            <person name="Yun M.H."/>
        </authorList>
    </citation>
    <scope>NUCLEOTIDE SEQUENCE</scope>
    <source>
        <strain evidence="2">20211129_DDA</strain>
        <tissue evidence="2">Liver</tissue>
    </source>
</reference>